<accession>A0ABN1MKQ4</accession>
<evidence type="ECO:0000313" key="3">
    <source>
        <dbReference type="EMBL" id="GAA0873729.1"/>
    </source>
</evidence>
<dbReference type="PANTHER" id="PTHR23028:SF53">
    <property type="entry name" value="ACYL_TRANSF_3 DOMAIN-CONTAINING PROTEIN"/>
    <property type="match status" value="1"/>
</dbReference>
<dbReference type="Proteomes" id="UP001501126">
    <property type="component" value="Unassembled WGS sequence"/>
</dbReference>
<dbReference type="EMBL" id="BAAAFH010000003">
    <property type="protein sequence ID" value="GAA0873729.1"/>
    <property type="molecule type" value="Genomic_DNA"/>
</dbReference>
<sequence length="342" mass="39972">MAHGFYSESPEILNHEVFKGVIKFNELFSFGVPIFFVLSGFLITYLMFREVEKNNRFSIKNFYIRRILRIWPVYYLVLVIGFIVFPIVRSALIGSEYPETANPWYYTFFLSNIDQIQASTLPFGIGLGPTWSVSVEEQFYLIWPLIFVLLPKKNFLWGILLIITSSIFLSSFFELSNKNLIYCISYLGIGALAAYIAYHYEGFVRKITNISVFTLLPVFLLLLLTIYTSLYIYSSFLFIPIIAILISYIILQQCYGTKGALKKIPLLERMGKYTYGLYLYHVICNFVVYTLFVTILKFDESIWMAVVFRPIISLILSAIVSIFSYRYMESYFLRLKEHFSKQ</sequence>
<organism evidence="3 4">
    <name type="scientific">Wandonia haliotis</name>
    <dbReference type="NCBI Taxonomy" id="574963"/>
    <lineage>
        <taxon>Bacteria</taxon>
        <taxon>Pseudomonadati</taxon>
        <taxon>Bacteroidota</taxon>
        <taxon>Flavobacteriia</taxon>
        <taxon>Flavobacteriales</taxon>
        <taxon>Crocinitomicaceae</taxon>
        <taxon>Wandonia</taxon>
    </lineage>
</organism>
<dbReference type="PANTHER" id="PTHR23028">
    <property type="entry name" value="ACETYLTRANSFERASE"/>
    <property type="match status" value="1"/>
</dbReference>
<reference evidence="3 4" key="1">
    <citation type="journal article" date="2019" name="Int. J. Syst. Evol. Microbiol.">
        <title>The Global Catalogue of Microorganisms (GCM) 10K type strain sequencing project: providing services to taxonomists for standard genome sequencing and annotation.</title>
        <authorList>
            <consortium name="The Broad Institute Genomics Platform"/>
            <consortium name="The Broad Institute Genome Sequencing Center for Infectious Disease"/>
            <person name="Wu L."/>
            <person name="Ma J."/>
        </authorList>
    </citation>
    <scope>NUCLEOTIDE SEQUENCE [LARGE SCALE GENOMIC DNA]</scope>
    <source>
        <strain evidence="3 4">JCM 16083</strain>
    </source>
</reference>
<feature type="transmembrane region" description="Helical" evidence="1">
    <location>
        <begin position="155"/>
        <end position="173"/>
    </location>
</feature>
<evidence type="ECO:0000259" key="2">
    <source>
        <dbReference type="Pfam" id="PF01757"/>
    </source>
</evidence>
<feature type="transmembrane region" description="Helical" evidence="1">
    <location>
        <begin position="179"/>
        <end position="198"/>
    </location>
</feature>
<protein>
    <recommendedName>
        <fullName evidence="2">Acyltransferase 3 domain-containing protein</fullName>
    </recommendedName>
</protein>
<evidence type="ECO:0000313" key="4">
    <source>
        <dbReference type="Proteomes" id="UP001501126"/>
    </source>
</evidence>
<feature type="transmembrane region" description="Helical" evidence="1">
    <location>
        <begin position="68"/>
        <end position="88"/>
    </location>
</feature>
<dbReference type="InterPro" id="IPR002656">
    <property type="entry name" value="Acyl_transf_3_dom"/>
</dbReference>
<proteinExistence type="predicted"/>
<feature type="transmembrane region" description="Helical" evidence="1">
    <location>
        <begin position="302"/>
        <end position="325"/>
    </location>
</feature>
<keyword evidence="1" id="KW-0812">Transmembrane</keyword>
<feature type="transmembrane region" description="Helical" evidence="1">
    <location>
        <begin position="27"/>
        <end position="48"/>
    </location>
</feature>
<dbReference type="InterPro" id="IPR050879">
    <property type="entry name" value="Acyltransferase_3"/>
</dbReference>
<gene>
    <name evidence="3" type="ORF">GCM10009118_01370</name>
</gene>
<comment type="caution">
    <text evidence="3">The sequence shown here is derived from an EMBL/GenBank/DDBJ whole genome shotgun (WGS) entry which is preliminary data.</text>
</comment>
<dbReference type="Pfam" id="PF01757">
    <property type="entry name" value="Acyl_transf_3"/>
    <property type="match status" value="1"/>
</dbReference>
<feature type="domain" description="Acyltransferase 3" evidence="2">
    <location>
        <begin position="21"/>
        <end position="320"/>
    </location>
</feature>
<evidence type="ECO:0000256" key="1">
    <source>
        <dbReference type="SAM" id="Phobius"/>
    </source>
</evidence>
<keyword evidence="1" id="KW-1133">Transmembrane helix</keyword>
<feature type="transmembrane region" description="Helical" evidence="1">
    <location>
        <begin position="210"/>
        <end position="230"/>
    </location>
</feature>
<keyword evidence="4" id="KW-1185">Reference proteome</keyword>
<feature type="transmembrane region" description="Helical" evidence="1">
    <location>
        <begin position="277"/>
        <end position="296"/>
    </location>
</feature>
<feature type="transmembrane region" description="Helical" evidence="1">
    <location>
        <begin position="236"/>
        <end position="256"/>
    </location>
</feature>
<name>A0ABN1MKQ4_9FLAO</name>
<keyword evidence="1" id="KW-0472">Membrane</keyword>